<reference evidence="3 4" key="1">
    <citation type="journal article" date="2013" name="Curr. Biol.">
        <title>The Genome of the Foraminiferan Reticulomyxa filosa.</title>
        <authorList>
            <person name="Glockner G."/>
            <person name="Hulsmann N."/>
            <person name="Schleicher M."/>
            <person name="Noegel A.A."/>
            <person name="Eichinger L."/>
            <person name="Gallinger C."/>
            <person name="Pawlowski J."/>
            <person name="Sierra R."/>
            <person name="Euteneuer U."/>
            <person name="Pillet L."/>
            <person name="Moustafa A."/>
            <person name="Platzer M."/>
            <person name="Groth M."/>
            <person name="Szafranski K."/>
            <person name="Schliwa M."/>
        </authorList>
    </citation>
    <scope>NUCLEOTIDE SEQUENCE [LARGE SCALE GENOMIC DNA]</scope>
</reference>
<evidence type="ECO:0000313" key="3">
    <source>
        <dbReference type="EMBL" id="ETO21392.1"/>
    </source>
</evidence>
<evidence type="ECO:0000256" key="1">
    <source>
        <dbReference type="SAM" id="MobiDB-lite"/>
    </source>
</evidence>
<evidence type="ECO:0000256" key="2">
    <source>
        <dbReference type="SAM" id="Phobius"/>
    </source>
</evidence>
<sequence length="174" mass="20190">MRKRKVIPEHFILSFFANFFITFFNVQKKKVEKRTIKPPNESKKNNTQTRNKSMKCPLVVRTIILEHVIVFIAFVVLYVFEDKCMYKIVDSFRGLLCGDLLLQQQNYLVAIRSADANGESKVQTIKVDVEDEKESSNNDDDNDNKDNNDDNDNSANETSDSDNNNNNDEKDKDR</sequence>
<gene>
    <name evidence="3" type="ORF">RFI_15817</name>
</gene>
<feature type="transmembrane region" description="Helical" evidence="2">
    <location>
        <begin position="58"/>
        <end position="80"/>
    </location>
</feature>
<feature type="transmembrane region" description="Helical" evidence="2">
    <location>
        <begin position="6"/>
        <end position="26"/>
    </location>
</feature>
<feature type="compositionally biased region" description="Low complexity" evidence="1">
    <location>
        <begin position="153"/>
        <end position="166"/>
    </location>
</feature>
<dbReference type="AlphaFoldDB" id="X6N7Y2"/>
<dbReference type="Proteomes" id="UP000023152">
    <property type="component" value="Unassembled WGS sequence"/>
</dbReference>
<feature type="compositionally biased region" description="Acidic residues" evidence="1">
    <location>
        <begin position="129"/>
        <end position="143"/>
    </location>
</feature>
<name>X6N7Y2_RETFI</name>
<dbReference type="GO" id="GO:0006508">
    <property type="term" value="P:proteolysis"/>
    <property type="evidence" value="ECO:0007669"/>
    <property type="project" value="UniProtKB-KW"/>
</dbReference>
<evidence type="ECO:0000313" key="4">
    <source>
        <dbReference type="Proteomes" id="UP000023152"/>
    </source>
</evidence>
<feature type="region of interest" description="Disordered" evidence="1">
    <location>
        <begin position="126"/>
        <end position="174"/>
    </location>
</feature>
<organism evidence="3 4">
    <name type="scientific">Reticulomyxa filosa</name>
    <dbReference type="NCBI Taxonomy" id="46433"/>
    <lineage>
        <taxon>Eukaryota</taxon>
        <taxon>Sar</taxon>
        <taxon>Rhizaria</taxon>
        <taxon>Retaria</taxon>
        <taxon>Foraminifera</taxon>
        <taxon>Monothalamids</taxon>
        <taxon>Reticulomyxidae</taxon>
        <taxon>Reticulomyxa</taxon>
    </lineage>
</organism>
<dbReference type="EMBL" id="ASPP01011668">
    <property type="protein sequence ID" value="ETO21392.1"/>
    <property type="molecule type" value="Genomic_DNA"/>
</dbReference>
<keyword evidence="3" id="KW-0645">Protease</keyword>
<accession>X6N7Y2</accession>
<keyword evidence="2" id="KW-0812">Transmembrane</keyword>
<protein>
    <submittedName>
        <fullName evidence="3">Papain family cysteine protease containing protein</fullName>
    </submittedName>
</protein>
<proteinExistence type="predicted"/>
<keyword evidence="2" id="KW-0472">Membrane</keyword>
<comment type="caution">
    <text evidence="3">The sequence shown here is derived from an EMBL/GenBank/DDBJ whole genome shotgun (WGS) entry which is preliminary data.</text>
</comment>
<keyword evidence="3" id="KW-0378">Hydrolase</keyword>
<keyword evidence="2" id="KW-1133">Transmembrane helix</keyword>
<dbReference type="GO" id="GO:0008233">
    <property type="term" value="F:peptidase activity"/>
    <property type="evidence" value="ECO:0007669"/>
    <property type="project" value="UniProtKB-KW"/>
</dbReference>
<keyword evidence="4" id="KW-1185">Reference proteome</keyword>